<evidence type="ECO:0000256" key="5">
    <source>
        <dbReference type="ARBA" id="ARBA00023125"/>
    </source>
</evidence>
<dbReference type="InterPro" id="IPR023406">
    <property type="entry name" value="Topo_IA_AS"/>
</dbReference>
<feature type="region of interest" description="Disordered" evidence="11">
    <location>
        <begin position="687"/>
        <end position="714"/>
    </location>
</feature>
<dbReference type="GO" id="GO:0003917">
    <property type="term" value="F:DNA topoisomerase type I (single strand cut, ATP-independent) activity"/>
    <property type="evidence" value="ECO:0007669"/>
    <property type="project" value="UniProtKB-EC"/>
</dbReference>
<dbReference type="InterPro" id="IPR006171">
    <property type="entry name" value="TOPRIM_dom"/>
</dbReference>
<evidence type="ECO:0000256" key="7">
    <source>
        <dbReference type="ARBA" id="ARBA00030003"/>
    </source>
</evidence>
<evidence type="ECO:0000256" key="3">
    <source>
        <dbReference type="ARBA" id="ARBA00012891"/>
    </source>
</evidence>
<dbReference type="Gene3D" id="2.70.20.10">
    <property type="entry name" value="Topoisomerase I, domain 3"/>
    <property type="match status" value="1"/>
</dbReference>
<dbReference type="GO" id="GO:0043597">
    <property type="term" value="C:cytoplasmic replication fork"/>
    <property type="evidence" value="ECO:0007669"/>
    <property type="project" value="TreeGrafter"/>
</dbReference>
<dbReference type="RefSeq" id="WP_249302735.1">
    <property type="nucleotide sequence ID" value="NZ_CP060634.1"/>
</dbReference>
<dbReference type="SUPFAM" id="SSF56712">
    <property type="entry name" value="Prokaryotic type I DNA topoisomerase"/>
    <property type="match status" value="1"/>
</dbReference>
<accession>A0A7G9G465</accession>
<evidence type="ECO:0000259" key="13">
    <source>
        <dbReference type="PROSITE" id="PS52039"/>
    </source>
</evidence>
<dbReference type="GO" id="GO:0006281">
    <property type="term" value="P:DNA repair"/>
    <property type="evidence" value="ECO:0007669"/>
    <property type="project" value="TreeGrafter"/>
</dbReference>
<dbReference type="PRINTS" id="PR00417">
    <property type="entry name" value="PRTPISMRASEI"/>
</dbReference>
<dbReference type="GO" id="GO:0006310">
    <property type="term" value="P:DNA recombination"/>
    <property type="evidence" value="ECO:0007669"/>
    <property type="project" value="TreeGrafter"/>
</dbReference>
<comment type="similarity">
    <text evidence="2">Belongs to the type IA topoisomerase family.</text>
</comment>
<dbReference type="AlphaFoldDB" id="A0A7G9G465"/>
<dbReference type="SMART" id="SM00437">
    <property type="entry name" value="TOP1Ac"/>
    <property type="match status" value="1"/>
</dbReference>
<dbReference type="Gene3D" id="3.40.50.140">
    <property type="match status" value="1"/>
</dbReference>
<proteinExistence type="inferred from homology"/>
<gene>
    <name evidence="14" type="ORF">H9Q78_14405</name>
</gene>
<comment type="catalytic activity">
    <reaction evidence="1">
        <text>ATP-independent breakage of single-stranded DNA, followed by passage and rejoining.</text>
        <dbReference type="EC" id="5.6.2.1"/>
    </reaction>
</comment>
<feature type="domain" description="Toprim" evidence="12">
    <location>
        <begin position="3"/>
        <end position="136"/>
    </location>
</feature>
<dbReference type="PANTHER" id="PTHR11390:SF21">
    <property type="entry name" value="DNA TOPOISOMERASE 3-ALPHA"/>
    <property type="match status" value="1"/>
</dbReference>
<dbReference type="EC" id="5.6.2.1" evidence="3"/>
<organism evidence="14 15">
    <name type="scientific">Qiania dongpingensis</name>
    <dbReference type="NCBI Taxonomy" id="2763669"/>
    <lineage>
        <taxon>Bacteria</taxon>
        <taxon>Bacillati</taxon>
        <taxon>Bacillota</taxon>
        <taxon>Clostridia</taxon>
        <taxon>Lachnospirales</taxon>
        <taxon>Lachnospiraceae</taxon>
        <taxon>Qiania</taxon>
    </lineage>
</organism>
<dbReference type="Gene3D" id="1.10.290.10">
    <property type="entry name" value="Topoisomerase I, domain 4"/>
    <property type="match status" value="1"/>
</dbReference>
<keyword evidence="5" id="KW-0238">DNA-binding</keyword>
<dbReference type="GO" id="GO:0003677">
    <property type="term" value="F:DNA binding"/>
    <property type="evidence" value="ECO:0007669"/>
    <property type="project" value="UniProtKB-KW"/>
</dbReference>
<dbReference type="SMART" id="SM00493">
    <property type="entry name" value="TOPRIM"/>
    <property type="match status" value="1"/>
</dbReference>
<evidence type="ECO:0000256" key="2">
    <source>
        <dbReference type="ARBA" id="ARBA00009446"/>
    </source>
</evidence>
<dbReference type="InterPro" id="IPR023405">
    <property type="entry name" value="Topo_IA_core_domain"/>
</dbReference>
<evidence type="ECO:0000256" key="9">
    <source>
        <dbReference type="ARBA" id="ARBA00032235"/>
    </source>
</evidence>
<evidence type="ECO:0000256" key="8">
    <source>
        <dbReference type="ARBA" id="ARBA00031985"/>
    </source>
</evidence>
<dbReference type="InterPro" id="IPR013497">
    <property type="entry name" value="Topo_IA_cen"/>
</dbReference>
<dbReference type="Proteomes" id="UP000515823">
    <property type="component" value="Chromosome"/>
</dbReference>
<feature type="domain" description="Topo IA-type catalytic" evidence="13">
    <location>
        <begin position="155"/>
        <end position="662"/>
    </location>
</feature>
<dbReference type="CDD" id="cd03362">
    <property type="entry name" value="TOPRIM_TopoIA_TopoIII"/>
    <property type="match status" value="1"/>
</dbReference>
<dbReference type="GO" id="GO:0006265">
    <property type="term" value="P:DNA topological change"/>
    <property type="evidence" value="ECO:0007669"/>
    <property type="project" value="InterPro"/>
</dbReference>
<dbReference type="InterPro" id="IPR034144">
    <property type="entry name" value="TOPRIM_TopoIII"/>
</dbReference>
<keyword evidence="15" id="KW-1185">Reference proteome</keyword>
<dbReference type="EMBL" id="CP060634">
    <property type="protein sequence ID" value="QNM05597.1"/>
    <property type="molecule type" value="Genomic_DNA"/>
</dbReference>
<dbReference type="Pfam" id="PF01131">
    <property type="entry name" value="Topoisom_bac"/>
    <property type="match status" value="1"/>
</dbReference>
<evidence type="ECO:0000256" key="1">
    <source>
        <dbReference type="ARBA" id="ARBA00000213"/>
    </source>
</evidence>
<evidence type="ECO:0000313" key="15">
    <source>
        <dbReference type="Proteomes" id="UP000515823"/>
    </source>
</evidence>
<dbReference type="InterPro" id="IPR013825">
    <property type="entry name" value="Topo_IA_cen_sub2"/>
</dbReference>
<evidence type="ECO:0000256" key="4">
    <source>
        <dbReference type="ARBA" id="ARBA00023029"/>
    </source>
</evidence>
<evidence type="ECO:0000259" key="12">
    <source>
        <dbReference type="PROSITE" id="PS50880"/>
    </source>
</evidence>
<evidence type="ECO:0000256" key="11">
    <source>
        <dbReference type="SAM" id="MobiDB-lite"/>
    </source>
</evidence>
<dbReference type="PROSITE" id="PS50880">
    <property type="entry name" value="TOPRIM"/>
    <property type="match status" value="1"/>
</dbReference>
<evidence type="ECO:0000313" key="14">
    <source>
        <dbReference type="EMBL" id="QNM05597.1"/>
    </source>
</evidence>
<keyword evidence="4" id="KW-0799">Topoisomerase</keyword>
<dbReference type="PROSITE" id="PS00396">
    <property type="entry name" value="TOPO_IA_1"/>
    <property type="match status" value="1"/>
</dbReference>
<evidence type="ECO:0000256" key="10">
    <source>
        <dbReference type="ARBA" id="ARBA00032877"/>
    </source>
</evidence>
<dbReference type="InterPro" id="IPR003601">
    <property type="entry name" value="Topo_IA_2"/>
</dbReference>
<dbReference type="InterPro" id="IPR003602">
    <property type="entry name" value="Topo_IA_DNA-bd_dom"/>
</dbReference>
<keyword evidence="6 14" id="KW-0413">Isomerase</keyword>
<dbReference type="SMART" id="SM00436">
    <property type="entry name" value="TOP1Bc"/>
    <property type="match status" value="1"/>
</dbReference>
<name>A0A7G9G465_9FIRM</name>
<dbReference type="PROSITE" id="PS52039">
    <property type="entry name" value="TOPO_IA_2"/>
    <property type="match status" value="1"/>
</dbReference>
<feature type="region of interest" description="Disordered" evidence="11">
    <location>
        <begin position="472"/>
        <end position="507"/>
    </location>
</feature>
<reference evidence="14 15" key="1">
    <citation type="submission" date="2020-08" db="EMBL/GenBank/DDBJ databases">
        <authorList>
            <person name="Liu C."/>
            <person name="Sun Q."/>
        </authorList>
    </citation>
    <scope>NUCLEOTIDE SEQUENCE [LARGE SCALE GENOMIC DNA]</scope>
    <source>
        <strain evidence="14 15">NSJ-38</strain>
    </source>
</reference>
<dbReference type="Gene3D" id="1.10.460.10">
    <property type="entry name" value="Topoisomerase I, domain 2"/>
    <property type="match status" value="1"/>
</dbReference>
<dbReference type="InterPro" id="IPR013824">
    <property type="entry name" value="Topo_IA_cen_sub1"/>
</dbReference>
<protein>
    <recommendedName>
        <fullName evidence="3">DNA topoisomerase</fullName>
        <ecNumber evidence="3">5.6.2.1</ecNumber>
    </recommendedName>
    <alternativeName>
        <fullName evidence="10">Omega-protein</fullName>
    </alternativeName>
    <alternativeName>
        <fullName evidence="9">Relaxing enzyme</fullName>
    </alternativeName>
    <alternativeName>
        <fullName evidence="7">Swivelase</fullName>
    </alternativeName>
    <alternativeName>
        <fullName evidence="8">Untwisting enzyme</fullName>
    </alternativeName>
</protein>
<feature type="compositionally biased region" description="Basic and acidic residues" evidence="11">
    <location>
        <begin position="476"/>
        <end position="485"/>
    </location>
</feature>
<evidence type="ECO:0000256" key="6">
    <source>
        <dbReference type="ARBA" id="ARBA00023235"/>
    </source>
</evidence>
<dbReference type="KEGG" id="qdo:H9Q78_14405"/>
<sequence>MGKALYIAEKPSVAQEFAKALKVSAKRGDGYLESEEAVVTWCVGHLVTMSYPEEYDIKYKRWSLETLPFIPDTFKYEVIGNVKKQFQIVKGLLNRKDVDTIYVCTDSGREGEYIYRLVEQMAGVHGKTRRRVWIDSQTEEEIRKGIQTAKDLSEYDNLAASAYLRAKEDYLMGINFSRLLTLKYGNVISNCMRSDRTVVSVGRVMTCVLGMTVRREREIRSFVKTPFFRVLASVSCDGKAFDAEWRAVEGSRYFASPFLYKDNGFLEREKAEELIAHLSEEQPVTATLLSMEKKKEKKNPPLLYNLAELQNTCSRRFKLSPDETLKVVQELYEKKLVTYPRTDARVLSTAVAKEIHKNIRGLQSIPGVAGFAEHILETGSYKGIARTRYVNDKQITDHYAIIPTGQGIGGLRSMPAVSVKVYEAIVRRFLSVFYPAAIYQKFGLELVIREEHFFANFRVLLEKGYLEVTGYPQSTKSKEEKKENADSSGQEESGDEGAGKKDGDVQEADINDPEFLEAVKKLTKGNELPVEKLTVKEGETSPPKRYTSGTMILAMENAGQLIEDEELRAQIKGSGIGTSATRAEILKKLVNNKYLSLNKKTQVITPTLLGEVIHDTVYMSIRPLLNPDLTASWEKGLTYVADGDITEEAYMEKLKDFVTRRTENVMRLNNSVMVRDCYSRIEGYYKKENSGSGRSRDGRTQGRKKSEPKATKAK</sequence>
<dbReference type="InterPro" id="IPR000380">
    <property type="entry name" value="Topo_IA"/>
</dbReference>
<dbReference type="PANTHER" id="PTHR11390">
    <property type="entry name" value="PROKARYOTIC DNA TOPOISOMERASE"/>
    <property type="match status" value="1"/>
</dbReference>
<dbReference type="Pfam" id="PF01751">
    <property type="entry name" value="Toprim"/>
    <property type="match status" value="1"/>
</dbReference>
<dbReference type="InterPro" id="IPR013826">
    <property type="entry name" value="Topo_IA_cen_sub3"/>
</dbReference>